<dbReference type="GeneTree" id="ENSGT00910000146874"/>
<dbReference type="Bgee" id="ENSGGOG00000040005">
    <property type="expression patterns" value="Expressed in prefrontal cortex and 1 other cell type or tissue"/>
</dbReference>
<reference evidence="2" key="1">
    <citation type="submission" date="2011-05" db="EMBL/GenBank/DDBJ databases">
        <title>Insights into the evolution of the great apes provided by the gorilla genome.</title>
        <authorList>
            <person name="Scally A."/>
        </authorList>
    </citation>
    <scope>NUCLEOTIDE SEQUENCE [LARGE SCALE GENOMIC DNA]</scope>
</reference>
<dbReference type="AlphaFoldDB" id="A0A2I2Y4P4"/>
<dbReference type="EMBL" id="CABD030063486">
    <property type="status" value="NOT_ANNOTATED_CDS"/>
    <property type="molecule type" value="Genomic_DNA"/>
</dbReference>
<reference evidence="1" key="3">
    <citation type="submission" date="2025-08" db="UniProtKB">
        <authorList>
            <consortium name="Ensembl"/>
        </authorList>
    </citation>
    <scope>IDENTIFICATION</scope>
</reference>
<reference evidence="1 2" key="2">
    <citation type="journal article" date="2012" name="Nature">
        <title>Insights into hominid evolution from the gorilla genome sequence.</title>
        <authorList>
            <person name="Scally A."/>
            <person name="Dutheil J.Y."/>
            <person name="Hillier L.W."/>
            <person name="Jordan G.E."/>
            <person name="Goodhead I."/>
            <person name="Herrero J."/>
            <person name="Hobolth A."/>
            <person name="Lappalainen T."/>
            <person name="Mailund T."/>
            <person name="Marques-Bonet T."/>
            <person name="McCarthy S."/>
            <person name="Montgomery S.H."/>
            <person name="Schwalie P.C."/>
            <person name="Tang Y.A."/>
            <person name="Ward M.C."/>
            <person name="Xue Y."/>
            <person name="Yngvadottir B."/>
            <person name="Alkan C."/>
            <person name="Andersen L.N."/>
            <person name="Ayub Q."/>
            <person name="Ball E.V."/>
            <person name="Beal K."/>
            <person name="Bradley B.J."/>
            <person name="Chen Y."/>
            <person name="Clee C.M."/>
            <person name="Fitzgerald S."/>
            <person name="Graves T.A."/>
            <person name="Gu Y."/>
            <person name="Heath P."/>
            <person name="Heger A."/>
            <person name="Karakoc E."/>
            <person name="Kolb-Kokocinski A."/>
            <person name="Laird G.K."/>
            <person name="Lunter G."/>
            <person name="Meader S."/>
            <person name="Mort M."/>
            <person name="Mullikin J.C."/>
            <person name="Munch K."/>
            <person name="O'Connor T.D."/>
            <person name="Phillips A.D."/>
            <person name="Prado-Martinez J."/>
            <person name="Rogers A.S."/>
            <person name="Sajjadian S."/>
            <person name="Schmidt D."/>
            <person name="Shaw K."/>
            <person name="Simpson J.T."/>
            <person name="Stenson P.D."/>
            <person name="Turner D.J."/>
            <person name="Vigilant L."/>
            <person name="Vilella A.J."/>
            <person name="Whitener W."/>
            <person name="Zhu B."/>
            <person name="Cooper D.N."/>
            <person name="de Jong P."/>
            <person name="Dermitzakis E.T."/>
            <person name="Eichler E.E."/>
            <person name="Flicek P."/>
            <person name="Goldman N."/>
            <person name="Mundy N.I."/>
            <person name="Ning Z."/>
            <person name="Odom D.T."/>
            <person name="Ponting C.P."/>
            <person name="Quail M.A."/>
            <person name="Ryder O.A."/>
            <person name="Searle S.M."/>
            <person name="Warren W.C."/>
            <person name="Wilson R.K."/>
            <person name="Schierup M.H."/>
            <person name="Rogers J."/>
            <person name="Tyler-Smith C."/>
            <person name="Durbin R."/>
        </authorList>
    </citation>
    <scope>NUCLEOTIDE SEQUENCE [LARGE SCALE GENOMIC DNA]</scope>
</reference>
<dbReference type="InParanoid" id="A0A2I2Y4P4"/>
<dbReference type="Ensembl" id="ENSGGOT00000045884.1">
    <property type="protein sequence ID" value="ENSGGOP00000029839.1"/>
    <property type="gene ID" value="ENSGGOG00000040005.1"/>
</dbReference>
<dbReference type="OMA" id="FFRMTCP"/>
<keyword evidence="2" id="KW-1185">Reference proteome</keyword>
<evidence type="ECO:0000313" key="2">
    <source>
        <dbReference type="Proteomes" id="UP000001519"/>
    </source>
</evidence>
<reference evidence="1" key="4">
    <citation type="submission" date="2025-09" db="UniProtKB">
        <authorList>
            <consortium name="Ensembl"/>
        </authorList>
    </citation>
    <scope>IDENTIFICATION</scope>
</reference>
<name>A0A2I2Y4P4_GORGO</name>
<evidence type="ECO:0000313" key="1">
    <source>
        <dbReference type="Ensembl" id="ENSGGOP00000029839.1"/>
    </source>
</evidence>
<protein>
    <submittedName>
        <fullName evidence="1">Uncharacterized protein</fullName>
    </submittedName>
</protein>
<dbReference type="Proteomes" id="UP000001519">
    <property type="component" value="Chromosome 9"/>
</dbReference>
<accession>A0A2I2Y4P4</accession>
<sequence>MKLRFFRMTCPPHPFTPYWLSVLWPTCWPHSGGRLLMLRQASFPLSCLPGSSVPGSCGAILQGPSKGENPSS</sequence>
<proteinExistence type="predicted"/>
<organism evidence="1 2">
    <name type="scientific">Gorilla gorilla gorilla</name>
    <name type="common">Western lowland gorilla</name>
    <dbReference type="NCBI Taxonomy" id="9595"/>
    <lineage>
        <taxon>Eukaryota</taxon>
        <taxon>Metazoa</taxon>
        <taxon>Chordata</taxon>
        <taxon>Craniata</taxon>
        <taxon>Vertebrata</taxon>
        <taxon>Euteleostomi</taxon>
        <taxon>Mammalia</taxon>
        <taxon>Eutheria</taxon>
        <taxon>Euarchontoglires</taxon>
        <taxon>Primates</taxon>
        <taxon>Haplorrhini</taxon>
        <taxon>Catarrhini</taxon>
        <taxon>Hominidae</taxon>
        <taxon>Gorilla</taxon>
    </lineage>
</organism>